<dbReference type="AlphaFoldDB" id="A0A428U8J0"/>
<dbReference type="GO" id="GO:0008270">
    <property type="term" value="F:zinc ion binding"/>
    <property type="evidence" value="ECO:0007669"/>
    <property type="project" value="UniProtKB-KW"/>
</dbReference>
<name>A0A428U8J0_9HYPO</name>
<keyword evidence="3" id="KW-0677">Repeat</keyword>
<organism evidence="13 14">
    <name type="scientific">Fusarium oligoseptatum</name>
    <dbReference type="NCBI Taxonomy" id="2604345"/>
    <lineage>
        <taxon>Eukaryota</taxon>
        <taxon>Fungi</taxon>
        <taxon>Dikarya</taxon>
        <taxon>Ascomycota</taxon>
        <taxon>Pezizomycotina</taxon>
        <taxon>Sordariomycetes</taxon>
        <taxon>Hypocreomycetidae</taxon>
        <taxon>Hypocreales</taxon>
        <taxon>Nectriaceae</taxon>
        <taxon>Fusarium</taxon>
        <taxon>Fusarium solani species complex</taxon>
    </lineage>
</organism>
<dbReference type="STRING" id="1325735.A0A428U8J0"/>
<dbReference type="GO" id="GO:0005634">
    <property type="term" value="C:nucleus"/>
    <property type="evidence" value="ECO:0007669"/>
    <property type="project" value="UniProtKB-SubCell"/>
</dbReference>
<evidence type="ECO:0000256" key="1">
    <source>
        <dbReference type="ARBA" id="ARBA00004123"/>
    </source>
</evidence>
<proteinExistence type="predicted"/>
<dbReference type="PANTHER" id="PTHR23057">
    <property type="entry name" value="JUXTAPOSED WITH ANOTHER ZINC FINGER PROTEIN 1"/>
    <property type="match status" value="1"/>
</dbReference>
<accession>A0A428U8J0</accession>
<dbReference type="SUPFAM" id="SSF57667">
    <property type="entry name" value="beta-beta-alpha zinc fingers"/>
    <property type="match status" value="1"/>
</dbReference>
<evidence type="ECO:0000313" key="13">
    <source>
        <dbReference type="EMBL" id="RSM10622.1"/>
    </source>
</evidence>
<dbReference type="InterPro" id="IPR013087">
    <property type="entry name" value="Znf_C2H2_type"/>
</dbReference>
<evidence type="ECO:0000256" key="7">
    <source>
        <dbReference type="ARBA" id="ARBA00023125"/>
    </source>
</evidence>
<evidence type="ECO:0000256" key="9">
    <source>
        <dbReference type="ARBA" id="ARBA00023242"/>
    </source>
</evidence>
<evidence type="ECO:0000256" key="6">
    <source>
        <dbReference type="ARBA" id="ARBA00023015"/>
    </source>
</evidence>
<comment type="subcellular location">
    <subcellularLocation>
        <location evidence="1">Nucleus</location>
    </subcellularLocation>
</comment>
<comment type="caution">
    <text evidence="13">The sequence shown here is derived from an EMBL/GenBank/DDBJ whole genome shotgun (WGS) entry which is preliminary data.</text>
</comment>
<keyword evidence="8" id="KW-0804">Transcription</keyword>
<evidence type="ECO:0000256" key="5">
    <source>
        <dbReference type="ARBA" id="ARBA00022833"/>
    </source>
</evidence>
<keyword evidence="7" id="KW-0238">DNA-binding</keyword>
<dbReference type="InterPro" id="IPR036236">
    <property type="entry name" value="Znf_C2H2_sf"/>
</dbReference>
<sequence>MMMPEEHKPFKCPVIGCEKAYKNQNGLKYHKTHGHQTQQLHENGDGTFSIVNPETSAPYPGTLGMEKEKPFSCETCGKRYKNLNGLKYHKAHSLPCNPEFKLQALAAGMNLPGIGEDQMMQ</sequence>
<keyword evidence="9" id="KW-0539">Nucleus</keyword>
<keyword evidence="2" id="KW-0479">Metal-binding</keyword>
<dbReference type="EMBL" id="NKCK01000022">
    <property type="protein sequence ID" value="RSM10622.1"/>
    <property type="molecule type" value="Genomic_DNA"/>
</dbReference>
<reference evidence="13 14" key="1">
    <citation type="submission" date="2017-06" db="EMBL/GenBank/DDBJ databases">
        <title>Comparative genomic analysis of Ambrosia Fusariam Clade fungi.</title>
        <authorList>
            <person name="Stajich J.E."/>
            <person name="Carrillo J."/>
            <person name="Kijimoto T."/>
            <person name="Eskalen A."/>
            <person name="O'Donnell K."/>
            <person name="Kasson M."/>
        </authorList>
    </citation>
    <scope>NUCLEOTIDE SEQUENCE [LARGE SCALE GENOMIC DNA]</scope>
    <source>
        <strain evidence="13 14">NRRL62579</strain>
    </source>
</reference>
<dbReference type="PANTHER" id="PTHR23057:SF0">
    <property type="entry name" value="JUXTAPOSED WITH ANOTHER ZINC FINGER PROTEIN 1"/>
    <property type="match status" value="1"/>
</dbReference>
<dbReference type="FunFam" id="3.30.160.60:FF:000322">
    <property type="entry name" value="GDNF-inducible zinc finger protein 1"/>
    <property type="match status" value="1"/>
</dbReference>
<gene>
    <name evidence="13" type="ORF">CEP52_003525</name>
</gene>
<feature type="domain" description="C2H2-type" evidence="12">
    <location>
        <begin position="10"/>
        <end position="40"/>
    </location>
</feature>
<dbReference type="Gene3D" id="3.30.160.60">
    <property type="entry name" value="Classic Zinc Finger"/>
    <property type="match status" value="2"/>
</dbReference>
<dbReference type="PROSITE" id="PS50157">
    <property type="entry name" value="ZINC_FINGER_C2H2_2"/>
    <property type="match status" value="1"/>
</dbReference>
<dbReference type="Pfam" id="PF00096">
    <property type="entry name" value="zf-C2H2"/>
    <property type="match status" value="1"/>
</dbReference>
<evidence type="ECO:0000256" key="10">
    <source>
        <dbReference type="PROSITE-ProRule" id="PRU00042"/>
    </source>
</evidence>
<evidence type="ECO:0000256" key="4">
    <source>
        <dbReference type="ARBA" id="ARBA00022771"/>
    </source>
</evidence>
<dbReference type="Proteomes" id="UP000287144">
    <property type="component" value="Unassembled WGS sequence"/>
</dbReference>
<dbReference type="FunFam" id="3.30.160.60:FF:000676">
    <property type="entry name" value="C2H2 transcription factor (Sfp1)"/>
    <property type="match status" value="1"/>
</dbReference>
<keyword evidence="14" id="KW-1185">Reference proteome</keyword>
<dbReference type="PROSITE" id="PS00028">
    <property type="entry name" value="ZINC_FINGER_C2H2_1"/>
    <property type="match status" value="1"/>
</dbReference>
<evidence type="ECO:0000256" key="2">
    <source>
        <dbReference type="ARBA" id="ARBA00022723"/>
    </source>
</evidence>
<feature type="region of interest" description="Disordered" evidence="11">
    <location>
        <begin position="40"/>
        <end position="64"/>
    </location>
</feature>
<evidence type="ECO:0000313" key="14">
    <source>
        <dbReference type="Proteomes" id="UP000287144"/>
    </source>
</evidence>
<dbReference type="GO" id="GO:0003677">
    <property type="term" value="F:DNA binding"/>
    <property type="evidence" value="ECO:0007669"/>
    <property type="project" value="UniProtKB-KW"/>
</dbReference>
<dbReference type="InterPro" id="IPR051580">
    <property type="entry name" value="ZnF-Chromatin_assoc"/>
</dbReference>
<keyword evidence="5" id="KW-0862">Zinc</keyword>
<keyword evidence="4 10" id="KW-0863">Zinc-finger</keyword>
<evidence type="ECO:0000256" key="8">
    <source>
        <dbReference type="ARBA" id="ARBA00023163"/>
    </source>
</evidence>
<keyword evidence="6" id="KW-0805">Transcription regulation</keyword>
<evidence type="ECO:0000256" key="11">
    <source>
        <dbReference type="SAM" id="MobiDB-lite"/>
    </source>
</evidence>
<evidence type="ECO:0000256" key="3">
    <source>
        <dbReference type="ARBA" id="ARBA00022737"/>
    </source>
</evidence>
<evidence type="ECO:0000259" key="12">
    <source>
        <dbReference type="PROSITE" id="PS50157"/>
    </source>
</evidence>
<dbReference type="SMART" id="SM00355">
    <property type="entry name" value="ZnF_C2H2"/>
    <property type="match status" value="2"/>
</dbReference>
<protein>
    <submittedName>
        <fullName evidence="13">Transcription factor SFP1</fullName>
    </submittedName>
</protein>